<name>A0A1D1UPA4_RAMVA</name>
<gene>
    <name evidence="14" type="primary">RvY_03785-1</name>
    <name evidence="14" type="synonym">RvY_03785.1</name>
    <name evidence="14" type="ORF">RvY_03785</name>
</gene>
<dbReference type="GO" id="GO:0051301">
    <property type="term" value="P:cell division"/>
    <property type="evidence" value="ECO:0007669"/>
    <property type="project" value="UniProtKB-KW"/>
</dbReference>
<comment type="similarity">
    <text evidence="3">Belongs to the SMC family. SMC1 subfamily.</text>
</comment>
<dbReference type="GO" id="GO:0008278">
    <property type="term" value="C:cohesin complex"/>
    <property type="evidence" value="ECO:0007669"/>
    <property type="project" value="InterPro"/>
</dbReference>
<keyword evidence="6" id="KW-0498">Mitosis</keyword>
<dbReference type="Pfam" id="PF02463">
    <property type="entry name" value="SMC_N"/>
    <property type="match status" value="1"/>
</dbReference>
<dbReference type="SMART" id="SM00968">
    <property type="entry name" value="SMC_hinge"/>
    <property type="match status" value="1"/>
</dbReference>
<feature type="region of interest" description="Disordered" evidence="12">
    <location>
        <begin position="391"/>
        <end position="428"/>
    </location>
</feature>
<feature type="coiled-coil region" evidence="11">
    <location>
        <begin position="1011"/>
        <end position="1073"/>
    </location>
</feature>
<evidence type="ECO:0000256" key="10">
    <source>
        <dbReference type="PIRNR" id="PIRNR005719"/>
    </source>
</evidence>
<evidence type="ECO:0000256" key="3">
    <source>
        <dbReference type="ARBA" id="ARBA00005597"/>
    </source>
</evidence>
<keyword evidence="5" id="KW-0132">Cell division</keyword>
<evidence type="ECO:0000256" key="2">
    <source>
        <dbReference type="ARBA" id="ARBA00004286"/>
    </source>
</evidence>
<dbReference type="Proteomes" id="UP000186922">
    <property type="component" value="Unassembled WGS sequence"/>
</dbReference>
<keyword evidence="9" id="KW-0131">Cell cycle</keyword>
<dbReference type="STRING" id="947166.A0A1D1UPA4"/>
<dbReference type="GO" id="GO:0016887">
    <property type="term" value="F:ATP hydrolysis activity"/>
    <property type="evidence" value="ECO:0007669"/>
    <property type="project" value="InterPro"/>
</dbReference>
<feature type="compositionally biased region" description="Polar residues" evidence="12">
    <location>
        <begin position="393"/>
        <end position="402"/>
    </location>
</feature>
<keyword evidence="15" id="KW-1185">Reference proteome</keyword>
<evidence type="ECO:0000313" key="15">
    <source>
        <dbReference type="Proteomes" id="UP000186922"/>
    </source>
</evidence>
<evidence type="ECO:0000256" key="8">
    <source>
        <dbReference type="ARBA" id="ARBA00023242"/>
    </source>
</evidence>
<comment type="caution">
    <text evidence="14">The sequence shown here is derived from an EMBL/GenBank/DDBJ whole genome shotgun (WGS) entry which is preliminary data.</text>
</comment>
<dbReference type="Gene3D" id="1.20.1060.20">
    <property type="match status" value="1"/>
</dbReference>
<dbReference type="Gene3D" id="3.30.70.1620">
    <property type="match status" value="1"/>
</dbReference>
<feature type="region of interest" description="Disordered" evidence="12">
    <location>
        <begin position="356"/>
        <end position="378"/>
    </location>
</feature>
<dbReference type="Gene3D" id="1.20.5.340">
    <property type="match status" value="1"/>
</dbReference>
<keyword evidence="8 10" id="KW-0539">Nucleus</keyword>
<dbReference type="PANTHER" id="PTHR18937:SF12">
    <property type="entry name" value="STRUCTURAL MAINTENANCE OF CHROMOSOMES PROTEIN"/>
    <property type="match status" value="1"/>
</dbReference>
<evidence type="ECO:0000256" key="5">
    <source>
        <dbReference type="ARBA" id="ARBA00022618"/>
    </source>
</evidence>
<dbReference type="InterPro" id="IPR003395">
    <property type="entry name" value="RecF/RecN/SMC_N"/>
</dbReference>
<dbReference type="PANTHER" id="PTHR18937">
    <property type="entry name" value="STRUCTURAL MAINTENANCE OF CHROMOSOMES SMC FAMILY MEMBER"/>
    <property type="match status" value="1"/>
</dbReference>
<evidence type="ECO:0000256" key="1">
    <source>
        <dbReference type="ARBA" id="ARBA00004123"/>
    </source>
</evidence>
<dbReference type="GO" id="GO:0005524">
    <property type="term" value="F:ATP binding"/>
    <property type="evidence" value="ECO:0007669"/>
    <property type="project" value="InterPro"/>
</dbReference>
<protein>
    <recommendedName>
        <fullName evidence="10">Structural maintenance of chromosomes protein</fullName>
    </recommendedName>
</protein>
<keyword evidence="7 11" id="KW-0175">Coiled coil</keyword>
<feature type="compositionally biased region" description="Basic and acidic residues" evidence="12">
    <location>
        <begin position="404"/>
        <end position="418"/>
    </location>
</feature>
<dbReference type="InterPro" id="IPR010935">
    <property type="entry name" value="SMC_hinge"/>
</dbReference>
<evidence type="ECO:0000256" key="6">
    <source>
        <dbReference type="ARBA" id="ARBA00022776"/>
    </source>
</evidence>
<proteinExistence type="inferred from homology"/>
<feature type="coiled-coil region" evidence="11">
    <location>
        <begin position="245"/>
        <end position="356"/>
    </location>
</feature>
<dbReference type="InterPro" id="IPR027417">
    <property type="entry name" value="P-loop_NTPase"/>
</dbReference>
<keyword evidence="4" id="KW-0158">Chromosome</keyword>
<sequence length="1244" mass="142193">MPTKLGHDVYLKLLEIENFKSYKGLVTVGPLQSFTAVVGPNGSGKSNFMDAISFVFGEQARSLRVKKLNELIHGSNVQDPASSKCSVTAVLSVKDDEIRFQRIVKVSGNDAVSDYKIDGTSVSYKKYLETLEEYNIVVKPRNFLVFQGQVEQIATMDPKQRTALFEKVSRSGEFKEEYDKLQKELEAANEEMRKSYSKKKEFAVEERDAKEDKKIADEYAKRQADLSKEKSMLQLFELYHKDTEIENIKKEVKKQRQQVEELERERAAADEKLKAAKKRMGEKAKEVAQLDQAGRAAELRVSNLKPEHIKMQTRIEHMDAKIESEKRMLKTLETTQKTLNEDIRKLELEMTEVQDAQQAFDDSQGTQAQDPQSVTQLSGEQLAEYHRLKNEASRQMTQSQAELDSLKREAKKDRENLASERSSYGEVSNDIKRRRTELEQLAARNQRIEALIQKSNEEKTTLTTQVDEIEASLEGNDENISRIQTRLGEISRKYAEARVDERELARKARKEDLVNKLKQLYGDEVLGRLIDLCHHSHERYQLAVTKVLGKYMNGIVVTSDEIAAKCIAYMKSQEIEPEQFIPLNSLDVKPIAEHLRRLDPENVKLVTDIITITYASDKAAVQKALKFACGSAVTCKDTNMARQLSNGREKLQVVTWSGTLFDKSGVISGGAAELRSRAKRWDEKEVGKLKAEQTKLAEELKAAILLKRKEVEVREMRSRVKGCEARIKHAEQERREIEKQTRETQQDLEKLETTEKLLSAKVKSAEEKVQKSDQKLKVVQTRMNNLEDDIFREFCAQLGVKNIRQYEAREISERQEREKRMLEFTTQINKLTEQINYQKSRLMNMQGKIDKCDESVRKLKKDVEAVRNEEKKKAEELRKAEEEVEKIKKQRDALTSSVDEKEGEVEEAKKDVQAATKALTSLTRKIATEEATRDQLKRDRKTILQYCKMNNVVLPMVKGSMEDIGVAVAALDSSATVTDTSQESLSQVAEDGEVILDYGKLPPRLKNMLEASDRQKETEKLSAEIRELENTLETMNTPKPNAGDRLTEIKNKAKESNKELDEIRAKVVRLGGEFDRVKRERYTRFTTCLDTVSTSIDLIYKELVNEESAQAFLNADNQENPYNGGITFSLVVPGKNYRPIDNLSGGEKTLASLSLLFALHAAHPSPFFIMDEVDAALDNTNILRVAQFMRKKSREEFQIILISLKEEMYHHVDALVGIYPEPADVCISRNLILDLNLLTERQKR</sequence>
<feature type="domain" description="SMC hinge" evidence="13">
    <location>
        <begin position="523"/>
        <end position="645"/>
    </location>
</feature>
<dbReference type="PIRSF" id="PIRSF005719">
    <property type="entry name" value="SMC"/>
    <property type="match status" value="1"/>
</dbReference>
<dbReference type="Pfam" id="PF06470">
    <property type="entry name" value="SMC_hinge"/>
    <property type="match status" value="1"/>
</dbReference>
<dbReference type="Gene3D" id="1.10.287.1490">
    <property type="match status" value="2"/>
</dbReference>
<dbReference type="Gene3D" id="3.40.50.300">
    <property type="entry name" value="P-loop containing nucleotide triphosphate hydrolases"/>
    <property type="match status" value="2"/>
</dbReference>
<feature type="coiled-coil region" evidence="11">
    <location>
        <begin position="706"/>
        <end position="789"/>
    </location>
</feature>
<evidence type="ECO:0000256" key="9">
    <source>
        <dbReference type="ARBA" id="ARBA00023306"/>
    </source>
</evidence>
<organism evidence="14 15">
    <name type="scientific">Ramazzottius varieornatus</name>
    <name type="common">Water bear</name>
    <name type="synonym">Tardigrade</name>
    <dbReference type="NCBI Taxonomy" id="947166"/>
    <lineage>
        <taxon>Eukaryota</taxon>
        <taxon>Metazoa</taxon>
        <taxon>Ecdysozoa</taxon>
        <taxon>Tardigrada</taxon>
        <taxon>Eutardigrada</taxon>
        <taxon>Parachela</taxon>
        <taxon>Hypsibioidea</taxon>
        <taxon>Ramazzottiidae</taxon>
        <taxon>Ramazzottius</taxon>
    </lineage>
</organism>
<dbReference type="GO" id="GO:0005634">
    <property type="term" value="C:nucleus"/>
    <property type="evidence" value="ECO:0007669"/>
    <property type="project" value="UniProtKB-SubCell"/>
</dbReference>
<evidence type="ECO:0000256" key="4">
    <source>
        <dbReference type="ARBA" id="ARBA00022454"/>
    </source>
</evidence>
<dbReference type="EMBL" id="BDGG01000002">
    <property type="protein sequence ID" value="GAU91556.1"/>
    <property type="molecule type" value="Genomic_DNA"/>
</dbReference>
<dbReference type="InterPro" id="IPR024704">
    <property type="entry name" value="SMC"/>
</dbReference>
<evidence type="ECO:0000313" key="14">
    <source>
        <dbReference type="EMBL" id="GAU91556.1"/>
    </source>
</evidence>
<dbReference type="GO" id="GO:0007062">
    <property type="term" value="P:sister chromatid cohesion"/>
    <property type="evidence" value="ECO:0007669"/>
    <property type="project" value="InterPro"/>
</dbReference>
<dbReference type="SUPFAM" id="SSF75553">
    <property type="entry name" value="Smc hinge domain"/>
    <property type="match status" value="1"/>
</dbReference>
<evidence type="ECO:0000256" key="7">
    <source>
        <dbReference type="ARBA" id="ARBA00023054"/>
    </source>
</evidence>
<feature type="coiled-coil region" evidence="11">
    <location>
        <begin position="171"/>
        <end position="198"/>
    </location>
</feature>
<dbReference type="AlphaFoldDB" id="A0A1D1UPA4"/>
<evidence type="ECO:0000256" key="11">
    <source>
        <dbReference type="SAM" id="Coils"/>
    </source>
</evidence>
<dbReference type="SUPFAM" id="SSF52540">
    <property type="entry name" value="P-loop containing nucleoside triphosphate hydrolases"/>
    <property type="match status" value="1"/>
</dbReference>
<accession>A0A1D1UPA4</accession>
<dbReference type="CDD" id="cd03275">
    <property type="entry name" value="ABC_SMC1_euk"/>
    <property type="match status" value="1"/>
</dbReference>
<evidence type="ECO:0000259" key="13">
    <source>
        <dbReference type="SMART" id="SM00968"/>
    </source>
</evidence>
<dbReference type="InterPro" id="IPR028468">
    <property type="entry name" value="Smc1_ABC"/>
</dbReference>
<dbReference type="OrthoDB" id="413649at2759"/>
<reference evidence="14 15" key="1">
    <citation type="journal article" date="2016" name="Nat. Commun.">
        <title>Extremotolerant tardigrade genome and improved radiotolerance of human cultured cells by tardigrade-unique protein.</title>
        <authorList>
            <person name="Hashimoto T."/>
            <person name="Horikawa D.D."/>
            <person name="Saito Y."/>
            <person name="Kuwahara H."/>
            <person name="Kozuka-Hata H."/>
            <person name="Shin-I T."/>
            <person name="Minakuchi Y."/>
            <person name="Ohishi K."/>
            <person name="Motoyama A."/>
            <person name="Aizu T."/>
            <person name="Enomoto A."/>
            <person name="Kondo K."/>
            <person name="Tanaka S."/>
            <person name="Hara Y."/>
            <person name="Koshikawa S."/>
            <person name="Sagara H."/>
            <person name="Miura T."/>
            <person name="Yokobori S."/>
            <person name="Miyagawa K."/>
            <person name="Suzuki Y."/>
            <person name="Kubo T."/>
            <person name="Oyama M."/>
            <person name="Kohara Y."/>
            <person name="Fujiyama A."/>
            <person name="Arakawa K."/>
            <person name="Katayama T."/>
            <person name="Toyoda A."/>
            <person name="Kunieda T."/>
        </authorList>
    </citation>
    <scope>NUCLEOTIDE SEQUENCE [LARGE SCALE GENOMIC DNA]</scope>
    <source>
        <strain evidence="14 15">YOKOZUNA-1</strain>
    </source>
</reference>
<dbReference type="InterPro" id="IPR036277">
    <property type="entry name" value="SMC_hinge_sf"/>
</dbReference>
<comment type="subcellular location">
    <subcellularLocation>
        <location evidence="2">Chromosome</location>
    </subcellularLocation>
    <subcellularLocation>
        <location evidence="1 10">Nucleus</location>
    </subcellularLocation>
</comment>
<dbReference type="GO" id="GO:0003677">
    <property type="term" value="F:DNA binding"/>
    <property type="evidence" value="ECO:0007669"/>
    <property type="project" value="TreeGrafter"/>
</dbReference>
<feature type="coiled-coil region" evidence="11">
    <location>
        <begin position="814"/>
        <end position="939"/>
    </location>
</feature>
<evidence type="ECO:0000256" key="12">
    <source>
        <dbReference type="SAM" id="MobiDB-lite"/>
    </source>
</evidence>